<gene>
    <name evidence="2" type="ORF">ACFOW7_13600</name>
</gene>
<proteinExistence type="predicted"/>
<feature type="domain" description="Serine aminopeptidase S33" evidence="1">
    <location>
        <begin position="23"/>
        <end position="286"/>
    </location>
</feature>
<dbReference type="EMBL" id="JBHSBU010000001">
    <property type="protein sequence ID" value="MFC4160374.1"/>
    <property type="molecule type" value="Genomic_DNA"/>
</dbReference>
<keyword evidence="2" id="KW-0378">Hydrolase</keyword>
<dbReference type="Gene3D" id="3.40.50.1820">
    <property type="entry name" value="alpha/beta hydrolase"/>
    <property type="match status" value="1"/>
</dbReference>
<name>A0ABV8MRR5_9NEIS</name>
<evidence type="ECO:0000259" key="1">
    <source>
        <dbReference type="Pfam" id="PF12146"/>
    </source>
</evidence>
<dbReference type="InterPro" id="IPR051044">
    <property type="entry name" value="MAG_DAG_Lipase"/>
</dbReference>
<keyword evidence="3" id="KW-1185">Reference proteome</keyword>
<reference evidence="3" key="1">
    <citation type="journal article" date="2019" name="Int. J. Syst. Evol. Microbiol.">
        <title>The Global Catalogue of Microorganisms (GCM) 10K type strain sequencing project: providing services to taxonomists for standard genome sequencing and annotation.</title>
        <authorList>
            <consortium name="The Broad Institute Genomics Platform"/>
            <consortium name="The Broad Institute Genome Sequencing Center for Infectious Disease"/>
            <person name="Wu L."/>
            <person name="Ma J."/>
        </authorList>
    </citation>
    <scope>NUCLEOTIDE SEQUENCE [LARGE SCALE GENOMIC DNA]</scope>
    <source>
        <strain evidence="3">LMG 29894</strain>
    </source>
</reference>
<sequence>MLTDTFRAADGALSARYHWPAATPRRLVIIAHGMAEHAARYDRLAQALNQAGCSVWALDHRGHGRSVEDGRYGHFGVGWSQVVADLAQLCRDVRAAHPGLSLIVIGHSMGSFVARSLLLSHPALLDGLLLSATGFRQAPLARLMGRIAAWEARRRGSDRPNPLLRRLVFGTFNLRFLPARTSNDWLSRDAAEVDRYIADPLCGFDCSASLWQTLFDAIVALEAAEAAPPLALPPDLPVRLIAGSHDPVSMGGLGCRQLAARYRAAGLKRVDTLLYPNGRHELFNELPEQRELVTRDLIDWLQSIR</sequence>
<dbReference type="SUPFAM" id="SSF53474">
    <property type="entry name" value="alpha/beta-Hydrolases"/>
    <property type="match status" value="1"/>
</dbReference>
<dbReference type="GO" id="GO:0016787">
    <property type="term" value="F:hydrolase activity"/>
    <property type="evidence" value="ECO:0007669"/>
    <property type="project" value="UniProtKB-KW"/>
</dbReference>
<organism evidence="2 3">
    <name type="scientific">Chitinimonas lacunae</name>
    <dbReference type="NCBI Taxonomy" id="1963018"/>
    <lineage>
        <taxon>Bacteria</taxon>
        <taxon>Pseudomonadati</taxon>
        <taxon>Pseudomonadota</taxon>
        <taxon>Betaproteobacteria</taxon>
        <taxon>Neisseriales</taxon>
        <taxon>Chitinibacteraceae</taxon>
        <taxon>Chitinimonas</taxon>
    </lineage>
</organism>
<accession>A0ABV8MRR5</accession>
<evidence type="ECO:0000313" key="3">
    <source>
        <dbReference type="Proteomes" id="UP001595791"/>
    </source>
</evidence>
<protein>
    <submittedName>
        <fullName evidence="2">Alpha/beta hydrolase</fullName>
    </submittedName>
</protein>
<dbReference type="Pfam" id="PF12146">
    <property type="entry name" value="Hydrolase_4"/>
    <property type="match status" value="1"/>
</dbReference>
<dbReference type="RefSeq" id="WP_378165129.1">
    <property type="nucleotide sequence ID" value="NZ_JBHSBU010000001.1"/>
</dbReference>
<dbReference type="PANTHER" id="PTHR11614">
    <property type="entry name" value="PHOSPHOLIPASE-RELATED"/>
    <property type="match status" value="1"/>
</dbReference>
<evidence type="ECO:0000313" key="2">
    <source>
        <dbReference type="EMBL" id="MFC4160374.1"/>
    </source>
</evidence>
<dbReference type="Proteomes" id="UP001595791">
    <property type="component" value="Unassembled WGS sequence"/>
</dbReference>
<dbReference type="InterPro" id="IPR029058">
    <property type="entry name" value="AB_hydrolase_fold"/>
</dbReference>
<dbReference type="InterPro" id="IPR022742">
    <property type="entry name" value="Hydrolase_4"/>
</dbReference>
<comment type="caution">
    <text evidence="2">The sequence shown here is derived from an EMBL/GenBank/DDBJ whole genome shotgun (WGS) entry which is preliminary data.</text>
</comment>